<keyword evidence="2" id="KW-1185">Reference proteome</keyword>
<dbReference type="OrthoDB" id="41238at2759"/>
<comment type="caution">
    <text evidence="1">The sequence shown here is derived from an EMBL/GenBank/DDBJ whole genome shotgun (WGS) entry which is preliminary data.</text>
</comment>
<dbReference type="AlphaFoldDB" id="A0A427YN50"/>
<dbReference type="EMBL" id="RSCD01000006">
    <property type="protein sequence ID" value="RSH92534.1"/>
    <property type="molecule type" value="Genomic_DNA"/>
</dbReference>
<gene>
    <name evidence="1" type="ORF">EHS25_008950</name>
</gene>
<protein>
    <submittedName>
        <fullName evidence="1">Uncharacterized protein</fullName>
    </submittedName>
</protein>
<reference evidence="1 2" key="1">
    <citation type="submission" date="2018-11" db="EMBL/GenBank/DDBJ databases">
        <title>Genome sequence of Saitozyma podzolica DSM 27192.</title>
        <authorList>
            <person name="Aliyu H."/>
            <person name="Gorte O."/>
            <person name="Ochsenreither K."/>
        </authorList>
    </citation>
    <scope>NUCLEOTIDE SEQUENCE [LARGE SCALE GENOMIC DNA]</scope>
    <source>
        <strain evidence="1 2">DSM 27192</strain>
    </source>
</reference>
<name>A0A427YN50_9TREE</name>
<dbReference type="Proteomes" id="UP000279259">
    <property type="component" value="Unassembled WGS sequence"/>
</dbReference>
<proteinExistence type="predicted"/>
<sequence>MSLIHRSRPAPPVTMSYLNTYQRTPAGFAPDVQLTTPPESYDYNFVFPAKLLSSDRVELWPFVA</sequence>
<organism evidence="1 2">
    <name type="scientific">Saitozyma podzolica</name>
    <dbReference type="NCBI Taxonomy" id="1890683"/>
    <lineage>
        <taxon>Eukaryota</taxon>
        <taxon>Fungi</taxon>
        <taxon>Dikarya</taxon>
        <taxon>Basidiomycota</taxon>
        <taxon>Agaricomycotina</taxon>
        <taxon>Tremellomycetes</taxon>
        <taxon>Tremellales</taxon>
        <taxon>Trimorphomycetaceae</taxon>
        <taxon>Saitozyma</taxon>
    </lineage>
</organism>
<evidence type="ECO:0000313" key="1">
    <source>
        <dbReference type="EMBL" id="RSH92534.1"/>
    </source>
</evidence>
<accession>A0A427YN50</accession>
<evidence type="ECO:0000313" key="2">
    <source>
        <dbReference type="Proteomes" id="UP000279259"/>
    </source>
</evidence>